<evidence type="ECO:0000313" key="2">
    <source>
        <dbReference type="Proteomes" id="UP000050794"/>
    </source>
</evidence>
<dbReference type="Gene3D" id="3.40.50.150">
    <property type="entry name" value="Vaccinia Virus protein VP39"/>
    <property type="match status" value="1"/>
</dbReference>
<reference evidence="3" key="1">
    <citation type="submission" date="2016-06" db="UniProtKB">
        <authorList>
            <consortium name="WormBaseParasite"/>
        </authorList>
    </citation>
    <scope>IDENTIFICATION</scope>
</reference>
<organism evidence="2 3">
    <name type="scientific">Toxocara canis</name>
    <name type="common">Canine roundworm</name>
    <dbReference type="NCBI Taxonomy" id="6265"/>
    <lineage>
        <taxon>Eukaryota</taxon>
        <taxon>Metazoa</taxon>
        <taxon>Ecdysozoa</taxon>
        <taxon>Nematoda</taxon>
        <taxon>Chromadorea</taxon>
        <taxon>Rhabditida</taxon>
        <taxon>Spirurina</taxon>
        <taxon>Ascaridomorpha</taxon>
        <taxon>Ascaridoidea</taxon>
        <taxon>Toxocaridae</taxon>
        <taxon>Toxocara</taxon>
    </lineage>
</organism>
<sequence length="233" mass="26168">LSARFISTLSQIRLSTTKDKFDGSAEKSAIAADRNKQPILEVLQKYIDQSSLKILEISSGTGRHIMHFATHFPNAIFQPSEIDTVSIHSINTLIDKYKLRNVRVPLFIDVSEPVQRWFLPADFGAGSVDVLLNINMIHVSSNAAIDGLFWASRILLKANTGLLLTYGAYAVGGHITPESNVEFDRTIRQINPEWGLRDIAVIEEKAINNDLRLSKIFDMPANNKLLIFERQNH</sequence>
<dbReference type="SUPFAM" id="SSF53335">
    <property type="entry name" value="S-adenosyl-L-methionine-dependent methyltransferases"/>
    <property type="match status" value="1"/>
</dbReference>
<evidence type="ECO:0000313" key="3">
    <source>
        <dbReference type="WBParaSite" id="TCNE_0000578501-mRNA-1"/>
    </source>
</evidence>
<name>A0A183UBB5_TOXCA</name>
<dbReference type="WBParaSite" id="TCNE_0000578501-mRNA-1">
    <property type="protein sequence ID" value="TCNE_0000578501-mRNA-1"/>
    <property type="gene ID" value="TCNE_0000578501"/>
</dbReference>
<accession>A0A183UBB5</accession>
<keyword evidence="2" id="KW-1185">Reference proteome</keyword>
<evidence type="ECO:0000256" key="1">
    <source>
        <dbReference type="ARBA" id="ARBA00008308"/>
    </source>
</evidence>
<proteinExistence type="inferred from homology"/>
<comment type="similarity">
    <text evidence="1">Belongs to the UPF0585 family.</text>
</comment>
<dbReference type="Proteomes" id="UP000050794">
    <property type="component" value="Unassembled WGS sequence"/>
</dbReference>
<dbReference type="AlphaFoldDB" id="A0A183UBB5"/>
<dbReference type="PANTHER" id="PTHR20974">
    <property type="entry name" value="UPF0585 PROTEIN CG18661"/>
    <property type="match status" value="1"/>
</dbReference>
<protein>
    <submittedName>
        <fullName evidence="3">Methyltransferase-like 26</fullName>
    </submittedName>
</protein>
<dbReference type="InterPro" id="IPR029063">
    <property type="entry name" value="SAM-dependent_MTases_sf"/>
</dbReference>
<dbReference type="InterPro" id="IPR010342">
    <property type="entry name" value="DUF938"/>
</dbReference>
<dbReference type="Pfam" id="PF06080">
    <property type="entry name" value="DUF938"/>
    <property type="match status" value="1"/>
</dbReference>
<dbReference type="PANTHER" id="PTHR20974:SF0">
    <property type="entry name" value="UPF0585 PROTEIN CG18661"/>
    <property type="match status" value="1"/>
</dbReference>